<dbReference type="InterPro" id="IPR050572">
    <property type="entry name" value="Fe-S_Ferredoxin"/>
</dbReference>
<keyword evidence="3" id="KW-0408">Iron</keyword>
<evidence type="ECO:0000256" key="2">
    <source>
        <dbReference type="ARBA" id="ARBA00022723"/>
    </source>
</evidence>
<dbReference type="PANTHER" id="PTHR43687">
    <property type="entry name" value="ADENYLYLSULFATE REDUCTASE, BETA SUBUNIT"/>
    <property type="match status" value="1"/>
</dbReference>
<dbReference type="InterPro" id="IPR017896">
    <property type="entry name" value="4Fe4S_Fe-S-bd"/>
</dbReference>
<name>A0A165ZM90_METOA</name>
<dbReference type="Pfam" id="PF13237">
    <property type="entry name" value="Fer4_10"/>
    <property type="match status" value="1"/>
</dbReference>
<dbReference type="PATRIC" id="fig|66851.6.peg.1892"/>
<dbReference type="STRING" id="66851.MBORA_17390"/>
<dbReference type="SUPFAM" id="SSF54862">
    <property type="entry name" value="4Fe-4S ferredoxins"/>
    <property type="match status" value="1"/>
</dbReference>
<evidence type="ECO:0000256" key="1">
    <source>
        <dbReference type="ARBA" id="ARBA00022485"/>
    </source>
</evidence>
<dbReference type="GO" id="GO:0051539">
    <property type="term" value="F:4 iron, 4 sulfur cluster binding"/>
    <property type="evidence" value="ECO:0007669"/>
    <property type="project" value="UniProtKB-KW"/>
</dbReference>
<gene>
    <name evidence="6" type="ORF">MBORA_17390</name>
</gene>
<evidence type="ECO:0000313" key="6">
    <source>
        <dbReference type="EMBL" id="KZX10901.1"/>
    </source>
</evidence>
<accession>A0A165ZM90</accession>
<dbReference type="PROSITE" id="PS51379">
    <property type="entry name" value="4FE4S_FER_2"/>
    <property type="match status" value="2"/>
</dbReference>
<evidence type="ECO:0000313" key="7">
    <source>
        <dbReference type="Proteomes" id="UP000077428"/>
    </source>
</evidence>
<proteinExistence type="predicted"/>
<keyword evidence="2" id="KW-0479">Metal-binding</keyword>
<dbReference type="EMBL" id="LWMU01000103">
    <property type="protein sequence ID" value="KZX10901.1"/>
    <property type="molecule type" value="Genomic_DNA"/>
</dbReference>
<dbReference type="PANTHER" id="PTHR43687:SF5">
    <property type="entry name" value="4FE-4S FERREDOXIN-TYPE DOMAIN-CONTAINING PROTEIN"/>
    <property type="match status" value="1"/>
</dbReference>
<dbReference type="OrthoDB" id="5583at2157"/>
<feature type="domain" description="4Fe-4S ferredoxin-type" evidence="5">
    <location>
        <begin position="33"/>
        <end position="63"/>
    </location>
</feature>
<protein>
    <submittedName>
        <fullName evidence="6">Ferredoxin-3</fullName>
    </submittedName>
</protein>
<dbReference type="Gene3D" id="3.30.70.20">
    <property type="match status" value="1"/>
</dbReference>
<evidence type="ECO:0000256" key="3">
    <source>
        <dbReference type="ARBA" id="ARBA00023004"/>
    </source>
</evidence>
<evidence type="ECO:0000259" key="5">
    <source>
        <dbReference type="PROSITE" id="PS51379"/>
    </source>
</evidence>
<dbReference type="GO" id="GO:0016491">
    <property type="term" value="F:oxidoreductase activity"/>
    <property type="evidence" value="ECO:0007669"/>
    <property type="project" value="UniProtKB-ARBA"/>
</dbReference>
<dbReference type="AlphaFoldDB" id="A0A165ZM90"/>
<dbReference type="RefSeq" id="WP_042694657.1">
    <property type="nucleotide sequence ID" value="NZ_CABMAB010000039.1"/>
</dbReference>
<dbReference type="PROSITE" id="PS00198">
    <property type="entry name" value="4FE4S_FER_1"/>
    <property type="match status" value="1"/>
</dbReference>
<sequence length="64" mass="7139">MAKVIIEYDKCDGADCAECSDVCPMEVLVLKGDKIEIVDPDECSYCEVCMDVCPNDCIHIEDDF</sequence>
<dbReference type="GO" id="GO:0046872">
    <property type="term" value="F:metal ion binding"/>
    <property type="evidence" value="ECO:0007669"/>
    <property type="project" value="UniProtKB-KW"/>
</dbReference>
<reference evidence="7" key="1">
    <citation type="journal article" date="2016" name="Genome Announc.">
        <title>Draft Genome Sequences of Methanobrevibacter curvatus DSM11111, Methanobrevibacter cuticularis DSM11139, Methanobrevibacter filiformis DSM11501, and Methanobrevibacter oralis DSM7256.</title>
        <authorList>
            <person name="Poehlein A."/>
            <person name="Seedorf H."/>
        </authorList>
    </citation>
    <scope>NUCLEOTIDE SEQUENCE [LARGE SCALE GENOMIC DNA]</scope>
    <source>
        <strain evidence="7">DSM 7256 / JCM 30027 / ZR</strain>
    </source>
</reference>
<dbReference type="Proteomes" id="UP000077428">
    <property type="component" value="Unassembled WGS sequence"/>
</dbReference>
<keyword evidence="1" id="KW-0004">4Fe-4S</keyword>
<evidence type="ECO:0000256" key="4">
    <source>
        <dbReference type="ARBA" id="ARBA00023014"/>
    </source>
</evidence>
<keyword evidence="7" id="KW-1185">Reference proteome</keyword>
<keyword evidence="4" id="KW-0411">Iron-sulfur</keyword>
<dbReference type="InterPro" id="IPR017900">
    <property type="entry name" value="4Fe4S_Fe_S_CS"/>
</dbReference>
<comment type="caution">
    <text evidence="6">The sequence shown here is derived from an EMBL/GenBank/DDBJ whole genome shotgun (WGS) entry which is preliminary data.</text>
</comment>
<organism evidence="6 7">
    <name type="scientific">Methanobrevibacter oralis</name>
    <dbReference type="NCBI Taxonomy" id="66851"/>
    <lineage>
        <taxon>Archaea</taxon>
        <taxon>Methanobacteriati</taxon>
        <taxon>Methanobacteriota</taxon>
        <taxon>Methanomada group</taxon>
        <taxon>Methanobacteria</taxon>
        <taxon>Methanobacteriales</taxon>
        <taxon>Methanobacteriaceae</taxon>
        <taxon>Methanobrevibacter</taxon>
    </lineage>
</organism>
<feature type="domain" description="4Fe-4S ferredoxin-type" evidence="5">
    <location>
        <begin position="2"/>
        <end position="32"/>
    </location>
</feature>